<dbReference type="Proteomes" id="UP001265700">
    <property type="component" value="Unassembled WGS sequence"/>
</dbReference>
<dbReference type="CDD" id="cd01347">
    <property type="entry name" value="ligand_gated_channel"/>
    <property type="match status" value="1"/>
</dbReference>
<feature type="chain" id="PRO_5046078584" evidence="12">
    <location>
        <begin position="26"/>
        <end position="712"/>
    </location>
</feature>
<keyword evidence="12" id="KW-0732">Signal</keyword>
<keyword evidence="4 10" id="KW-1134">Transmembrane beta strand</keyword>
<evidence type="ECO:0000256" key="8">
    <source>
        <dbReference type="ARBA" id="ARBA00023170"/>
    </source>
</evidence>
<evidence type="ECO:0000256" key="10">
    <source>
        <dbReference type="PROSITE-ProRule" id="PRU01360"/>
    </source>
</evidence>
<dbReference type="SUPFAM" id="SSF56935">
    <property type="entry name" value="Porins"/>
    <property type="match status" value="1"/>
</dbReference>
<dbReference type="Pfam" id="PF07715">
    <property type="entry name" value="Plug"/>
    <property type="match status" value="1"/>
</dbReference>
<name>A0ABU1WM61_9BURK</name>
<accession>A0ABU1WM61</accession>
<proteinExistence type="inferred from homology"/>
<comment type="similarity">
    <text evidence="2 10 11">Belongs to the TonB-dependent receptor family.</text>
</comment>
<feature type="signal peptide" evidence="12">
    <location>
        <begin position="1"/>
        <end position="25"/>
    </location>
</feature>
<keyword evidence="8 15" id="KW-0675">Receptor</keyword>
<sequence length="712" mass="76285">MIPRPHALAVACGLCVMVTALQAQSAAGNTDTAGALAPVVITGQGSFEERWRSPGSVDVVDGEELRAGQLQINLSEGLGRVPGLVVRNRQNYAQDLQISVRGFGARSPFGVRGVRLFVDGIPASAPDGQGQAANFPIGSAERIEIVRGPYSALYGASAGGVIALYTQDGQRPGEWRTGLAAGSDGLWRFSSQLTGQTGAEGERGWSYTLDGSTFETDGARAQSAASRSTGNLKLSRPHEGGRTVLVFNRQTSQALDPLGLTRAEFDEDPQQTNAAAINFNTRKSVSQSQLGLAWEQALGGGHRVELMGYAGQRAVRQFQAVPTGAQIPPGSAGGVIDLDRDYSGWNARWRLDKSYGDGTLTVTAGLAGDRQSEDRLGFENFVGSTLGVQGRLRRDETNRASTLDPYAQAEWASRDWTLTAGLRHSRVRFESSDRYIGPGNPDDSGSVRFSGTSPVLGVRHALSDQVQAFASFGRGLETPTLNEVAYRPSGLTGLNQNLSAATSRSAEAGLRGRHGWGAWSATLFDTRTEDEIVVLTNSGGRSTFQNAGRTRRYGLELAADFAWGPLVISPAYTWLDARYRDGFLACAGTPCLAPTLPVAAGNQMPGLSKHQAAVQVLWDTGWAGSTVTLDARHTGRMAVNDRNTEFAGASTLFNLGVRFEQKRGDWTWREFVRIDNLTDRKHVGSVIVNEGNGRFYEPGAGRSIFVGLELVK</sequence>
<protein>
    <submittedName>
        <fullName evidence="15">Iron complex outermembrane receptor protein</fullName>
    </submittedName>
</protein>
<keyword evidence="16" id="KW-1185">Reference proteome</keyword>
<dbReference type="Pfam" id="PF00593">
    <property type="entry name" value="TonB_dep_Rec_b-barrel"/>
    <property type="match status" value="1"/>
</dbReference>
<keyword evidence="3 10" id="KW-0813">Transport</keyword>
<keyword evidence="5 10" id="KW-0812">Transmembrane</keyword>
<organism evidence="15 16">
    <name type="scientific">Hydrogenophaga palleronii</name>
    <dbReference type="NCBI Taxonomy" id="65655"/>
    <lineage>
        <taxon>Bacteria</taxon>
        <taxon>Pseudomonadati</taxon>
        <taxon>Pseudomonadota</taxon>
        <taxon>Betaproteobacteria</taxon>
        <taxon>Burkholderiales</taxon>
        <taxon>Comamonadaceae</taxon>
        <taxon>Hydrogenophaga</taxon>
    </lineage>
</organism>
<keyword evidence="9 10" id="KW-0998">Cell outer membrane</keyword>
<evidence type="ECO:0000256" key="4">
    <source>
        <dbReference type="ARBA" id="ARBA00022452"/>
    </source>
</evidence>
<dbReference type="InterPro" id="IPR036942">
    <property type="entry name" value="Beta-barrel_TonB_sf"/>
</dbReference>
<dbReference type="InterPro" id="IPR039426">
    <property type="entry name" value="TonB-dep_rcpt-like"/>
</dbReference>
<evidence type="ECO:0000256" key="1">
    <source>
        <dbReference type="ARBA" id="ARBA00004571"/>
    </source>
</evidence>
<evidence type="ECO:0000313" key="15">
    <source>
        <dbReference type="EMBL" id="MDR7150284.1"/>
    </source>
</evidence>
<evidence type="ECO:0000313" key="16">
    <source>
        <dbReference type="Proteomes" id="UP001265700"/>
    </source>
</evidence>
<feature type="domain" description="TonB-dependent receptor-like beta-barrel" evidence="13">
    <location>
        <begin position="225"/>
        <end position="677"/>
    </location>
</feature>
<evidence type="ECO:0000256" key="2">
    <source>
        <dbReference type="ARBA" id="ARBA00009810"/>
    </source>
</evidence>
<evidence type="ECO:0000256" key="11">
    <source>
        <dbReference type="RuleBase" id="RU003357"/>
    </source>
</evidence>
<dbReference type="Gene3D" id="2.170.130.10">
    <property type="entry name" value="TonB-dependent receptor, plug domain"/>
    <property type="match status" value="1"/>
</dbReference>
<evidence type="ECO:0000256" key="6">
    <source>
        <dbReference type="ARBA" id="ARBA00023077"/>
    </source>
</evidence>
<dbReference type="Gene3D" id="2.40.170.20">
    <property type="entry name" value="TonB-dependent receptor, beta-barrel domain"/>
    <property type="match status" value="1"/>
</dbReference>
<reference evidence="15 16" key="1">
    <citation type="submission" date="2023-07" db="EMBL/GenBank/DDBJ databases">
        <title>Sorghum-associated microbial communities from plants grown in Nebraska, USA.</title>
        <authorList>
            <person name="Schachtman D."/>
        </authorList>
    </citation>
    <scope>NUCLEOTIDE SEQUENCE [LARGE SCALE GENOMIC DNA]</scope>
    <source>
        <strain evidence="15 16">4249</strain>
    </source>
</reference>
<dbReference type="PANTHER" id="PTHR30069">
    <property type="entry name" value="TONB-DEPENDENT OUTER MEMBRANE RECEPTOR"/>
    <property type="match status" value="1"/>
</dbReference>
<dbReference type="PANTHER" id="PTHR30069:SF28">
    <property type="entry name" value="TONB-DEPENDENT RECEPTOR YNCD-RELATED"/>
    <property type="match status" value="1"/>
</dbReference>
<dbReference type="InterPro" id="IPR012910">
    <property type="entry name" value="Plug_dom"/>
</dbReference>
<evidence type="ECO:0000259" key="13">
    <source>
        <dbReference type="Pfam" id="PF00593"/>
    </source>
</evidence>
<dbReference type="RefSeq" id="WP_310315640.1">
    <property type="nucleotide sequence ID" value="NZ_JAVDWU010000004.1"/>
</dbReference>
<dbReference type="InterPro" id="IPR037066">
    <property type="entry name" value="Plug_dom_sf"/>
</dbReference>
<dbReference type="InterPro" id="IPR000531">
    <property type="entry name" value="Beta-barrel_TonB"/>
</dbReference>
<dbReference type="PROSITE" id="PS52016">
    <property type="entry name" value="TONB_DEPENDENT_REC_3"/>
    <property type="match status" value="1"/>
</dbReference>
<gene>
    <name evidence="15" type="ORF">J2W49_002242</name>
</gene>
<comment type="subcellular location">
    <subcellularLocation>
        <location evidence="1 10">Cell outer membrane</location>
        <topology evidence="1 10">Multi-pass membrane protein</topology>
    </subcellularLocation>
</comment>
<dbReference type="EMBL" id="JAVDWU010000004">
    <property type="protein sequence ID" value="MDR7150284.1"/>
    <property type="molecule type" value="Genomic_DNA"/>
</dbReference>
<evidence type="ECO:0000256" key="3">
    <source>
        <dbReference type="ARBA" id="ARBA00022448"/>
    </source>
</evidence>
<evidence type="ECO:0000259" key="14">
    <source>
        <dbReference type="Pfam" id="PF07715"/>
    </source>
</evidence>
<keyword evidence="6 11" id="KW-0798">TonB box</keyword>
<evidence type="ECO:0000256" key="5">
    <source>
        <dbReference type="ARBA" id="ARBA00022692"/>
    </source>
</evidence>
<feature type="domain" description="TonB-dependent receptor plug" evidence="14">
    <location>
        <begin position="52"/>
        <end position="160"/>
    </location>
</feature>
<evidence type="ECO:0000256" key="9">
    <source>
        <dbReference type="ARBA" id="ARBA00023237"/>
    </source>
</evidence>
<evidence type="ECO:0000256" key="7">
    <source>
        <dbReference type="ARBA" id="ARBA00023136"/>
    </source>
</evidence>
<keyword evidence="7 10" id="KW-0472">Membrane</keyword>
<comment type="caution">
    <text evidence="15">The sequence shown here is derived from an EMBL/GenBank/DDBJ whole genome shotgun (WGS) entry which is preliminary data.</text>
</comment>
<evidence type="ECO:0000256" key="12">
    <source>
        <dbReference type="SAM" id="SignalP"/>
    </source>
</evidence>